<protein>
    <submittedName>
        <fullName evidence="1">HAD family phosphatase</fullName>
    </submittedName>
</protein>
<dbReference type="Pfam" id="PF00702">
    <property type="entry name" value="Hydrolase"/>
    <property type="match status" value="1"/>
</dbReference>
<dbReference type="SFLD" id="SFLDS00003">
    <property type="entry name" value="Haloacid_Dehalogenase"/>
    <property type="match status" value="1"/>
</dbReference>
<dbReference type="InterPro" id="IPR006439">
    <property type="entry name" value="HAD-SF_hydro_IA"/>
</dbReference>
<dbReference type="SFLD" id="SFLDG01135">
    <property type="entry name" value="C1.5.6:_HAD__Beta-PGM__Phospha"/>
    <property type="match status" value="1"/>
</dbReference>
<dbReference type="NCBIfam" id="TIGR01509">
    <property type="entry name" value="HAD-SF-IA-v3"/>
    <property type="match status" value="1"/>
</dbReference>
<dbReference type="RefSeq" id="WP_262067047.1">
    <property type="nucleotide sequence ID" value="NZ_JAMXOD010000021.1"/>
</dbReference>
<dbReference type="PANTHER" id="PTHR18901:SF38">
    <property type="entry name" value="PSEUDOURIDINE-5'-PHOSPHATASE"/>
    <property type="match status" value="1"/>
</dbReference>
<organism evidence="1 2">
    <name type="scientific">Aequitasia blattaphilus</name>
    <dbReference type="NCBI Taxonomy" id="2949332"/>
    <lineage>
        <taxon>Bacteria</taxon>
        <taxon>Bacillati</taxon>
        <taxon>Bacillota</taxon>
        <taxon>Clostridia</taxon>
        <taxon>Lachnospirales</taxon>
        <taxon>Lachnospiraceae</taxon>
        <taxon>Aequitasia</taxon>
    </lineage>
</organism>
<keyword evidence="2" id="KW-1185">Reference proteome</keyword>
<dbReference type="EMBL" id="JAMZFW010000021">
    <property type="protein sequence ID" value="MCP1103275.1"/>
    <property type="molecule type" value="Genomic_DNA"/>
</dbReference>
<name>A0ABT1EBR5_9FIRM</name>
<comment type="caution">
    <text evidence="1">The sequence shown here is derived from an EMBL/GenBank/DDBJ whole genome shotgun (WGS) entry which is preliminary data.</text>
</comment>
<reference evidence="1 2" key="1">
    <citation type="journal article" date="2022" name="Genome Biol. Evol.">
        <title>Host diet, physiology and behaviors set the stage for Lachnospiraceae cladogenesis.</title>
        <authorList>
            <person name="Vera-Ponce De Leon A."/>
            <person name="Schneider M."/>
            <person name="Jahnes B.C."/>
            <person name="Sadowski V."/>
            <person name="Camuy-Velez L.A."/>
            <person name="Duan J."/>
            <person name="Sabree Z.L."/>
        </authorList>
    </citation>
    <scope>NUCLEOTIDE SEQUENCE [LARGE SCALE GENOMIC DNA]</scope>
    <source>
        <strain evidence="1 2">PAL113</strain>
    </source>
</reference>
<dbReference type="PRINTS" id="PR00413">
    <property type="entry name" value="HADHALOGNASE"/>
</dbReference>
<evidence type="ECO:0000313" key="2">
    <source>
        <dbReference type="Proteomes" id="UP001523566"/>
    </source>
</evidence>
<proteinExistence type="predicted"/>
<gene>
    <name evidence="1" type="ORF">NK125_12760</name>
</gene>
<dbReference type="PANTHER" id="PTHR18901">
    <property type="entry name" value="2-DEOXYGLUCOSE-6-PHOSPHATE PHOSPHATASE 2"/>
    <property type="match status" value="1"/>
</dbReference>
<dbReference type="SUPFAM" id="SSF56784">
    <property type="entry name" value="HAD-like"/>
    <property type="match status" value="1"/>
</dbReference>
<dbReference type="InterPro" id="IPR023214">
    <property type="entry name" value="HAD_sf"/>
</dbReference>
<accession>A0ABT1EBR5</accession>
<dbReference type="Gene3D" id="1.10.150.240">
    <property type="entry name" value="Putative phosphatase, domain 2"/>
    <property type="match status" value="1"/>
</dbReference>
<dbReference type="Gene3D" id="3.40.50.1000">
    <property type="entry name" value="HAD superfamily/HAD-like"/>
    <property type="match status" value="1"/>
</dbReference>
<dbReference type="InterPro" id="IPR023198">
    <property type="entry name" value="PGP-like_dom2"/>
</dbReference>
<dbReference type="Proteomes" id="UP001523566">
    <property type="component" value="Unassembled WGS sequence"/>
</dbReference>
<dbReference type="CDD" id="cd07505">
    <property type="entry name" value="HAD_BPGM-like"/>
    <property type="match status" value="1"/>
</dbReference>
<dbReference type="InterPro" id="IPR036412">
    <property type="entry name" value="HAD-like_sf"/>
</dbReference>
<sequence length="215" mass="23942">MIQGLVFDLDGLLFDSERVVQRAWNLAGEALSLPGIGSHIYHTIGLNVKGREEYFRENISSDFPMDEFSSLTREAFYQIMEKEGIPLKPGAKELLSYAQNNHFKIALATSSRRAHALHLLETQGINHYFDAQVFGDMVQRSKPDPEIYQIACKLIEAPPSTCFALEDAPNGIRSAFAAGLKPVMIPDLVTPTPEITAMTFSVLPSLYDVIELLKL</sequence>
<evidence type="ECO:0000313" key="1">
    <source>
        <dbReference type="EMBL" id="MCP1103275.1"/>
    </source>
</evidence>
<dbReference type="SFLD" id="SFLDG01129">
    <property type="entry name" value="C1.5:_HAD__Beta-PGM__Phosphata"/>
    <property type="match status" value="1"/>
</dbReference>